<dbReference type="Gene3D" id="3.30.70.80">
    <property type="entry name" value="Peptidase S8 propeptide/proteinase inhibitor I9"/>
    <property type="match status" value="1"/>
</dbReference>
<dbReference type="PROSITE" id="PS00138">
    <property type="entry name" value="SUBTILASE_SER"/>
    <property type="match status" value="1"/>
</dbReference>
<feature type="active site" description="Charge relay system" evidence="6 7">
    <location>
        <position position="548"/>
    </location>
</feature>
<evidence type="ECO:0000256" key="2">
    <source>
        <dbReference type="ARBA" id="ARBA00022670"/>
    </source>
</evidence>
<dbReference type="InterPro" id="IPR037045">
    <property type="entry name" value="S8pro/Inhibitor_I9_sf"/>
</dbReference>
<dbReference type="InterPro" id="IPR000209">
    <property type="entry name" value="Peptidase_S8/S53_dom"/>
</dbReference>
<dbReference type="InterPro" id="IPR010259">
    <property type="entry name" value="S8pro/Inhibitor_I9"/>
</dbReference>
<dbReference type="InterPro" id="IPR045051">
    <property type="entry name" value="SBT"/>
</dbReference>
<dbReference type="CDD" id="cd04852">
    <property type="entry name" value="Peptidases_S8_3"/>
    <property type="match status" value="1"/>
</dbReference>
<evidence type="ECO:0000256" key="1">
    <source>
        <dbReference type="ARBA" id="ARBA00011073"/>
    </source>
</evidence>
<evidence type="ECO:0000259" key="10">
    <source>
        <dbReference type="Pfam" id="PF17766"/>
    </source>
</evidence>
<evidence type="ECO:0000256" key="3">
    <source>
        <dbReference type="ARBA" id="ARBA00022729"/>
    </source>
</evidence>
<dbReference type="PROSITE" id="PS00137">
    <property type="entry name" value="SUBTILASE_HIS"/>
    <property type="match status" value="1"/>
</dbReference>
<evidence type="ECO:0000256" key="6">
    <source>
        <dbReference type="PIRSR" id="PIRSR615500-1"/>
    </source>
</evidence>
<organism evidence="11 12">
    <name type="scientific">Papaver atlanticum</name>
    <dbReference type="NCBI Taxonomy" id="357466"/>
    <lineage>
        <taxon>Eukaryota</taxon>
        <taxon>Viridiplantae</taxon>
        <taxon>Streptophyta</taxon>
        <taxon>Embryophyta</taxon>
        <taxon>Tracheophyta</taxon>
        <taxon>Spermatophyta</taxon>
        <taxon>Magnoliopsida</taxon>
        <taxon>Ranunculales</taxon>
        <taxon>Papaveraceae</taxon>
        <taxon>Papaveroideae</taxon>
        <taxon>Papaver</taxon>
    </lineage>
</organism>
<dbReference type="GO" id="GO:0006508">
    <property type="term" value="P:proteolysis"/>
    <property type="evidence" value="ECO:0007669"/>
    <property type="project" value="UniProtKB-KW"/>
</dbReference>
<dbReference type="Proteomes" id="UP001202328">
    <property type="component" value="Unassembled WGS sequence"/>
</dbReference>
<accession>A0AAD4XF44</accession>
<dbReference type="GO" id="GO:0004252">
    <property type="term" value="F:serine-type endopeptidase activity"/>
    <property type="evidence" value="ECO:0007669"/>
    <property type="project" value="UniProtKB-UniRule"/>
</dbReference>
<name>A0AAD4XF44_9MAGN</name>
<evidence type="ECO:0000256" key="7">
    <source>
        <dbReference type="PROSITE-ProRule" id="PRU01240"/>
    </source>
</evidence>
<dbReference type="PROSITE" id="PS51892">
    <property type="entry name" value="SUBTILASE"/>
    <property type="match status" value="1"/>
</dbReference>
<dbReference type="EMBL" id="JAJJMB010010711">
    <property type="protein sequence ID" value="KAI3906845.1"/>
    <property type="molecule type" value="Genomic_DNA"/>
</dbReference>
<keyword evidence="12" id="KW-1185">Reference proteome</keyword>
<feature type="active site" description="Charge relay system" evidence="6 7">
    <location>
        <position position="221"/>
    </location>
</feature>
<evidence type="ECO:0000313" key="11">
    <source>
        <dbReference type="EMBL" id="KAI3906845.1"/>
    </source>
</evidence>
<feature type="active site" description="Charge relay system" evidence="6 7">
    <location>
        <position position="146"/>
    </location>
</feature>
<dbReference type="FunFam" id="3.30.70.80:FF:000002">
    <property type="entry name" value="Subtilisin-like protease SBT5.3"/>
    <property type="match status" value="1"/>
</dbReference>
<dbReference type="Gene3D" id="2.60.40.2310">
    <property type="match status" value="1"/>
</dbReference>
<keyword evidence="2 7" id="KW-0645">Protease</keyword>
<dbReference type="PRINTS" id="PR00723">
    <property type="entry name" value="SUBTILISIN"/>
</dbReference>
<feature type="domain" description="Inhibitor I9" evidence="9">
    <location>
        <begin position="34"/>
        <end position="112"/>
    </location>
</feature>
<evidence type="ECO:0000256" key="5">
    <source>
        <dbReference type="ARBA" id="ARBA00022825"/>
    </source>
</evidence>
<reference evidence="11" key="1">
    <citation type="submission" date="2022-04" db="EMBL/GenBank/DDBJ databases">
        <title>A functionally conserved STORR gene fusion in Papaver species that diverged 16.8 million years ago.</title>
        <authorList>
            <person name="Catania T."/>
        </authorList>
    </citation>
    <scope>NUCLEOTIDE SEQUENCE</scope>
    <source>
        <strain evidence="11">S-188037</strain>
    </source>
</reference>
<dbReference type="Gene3D" id="3.40.50.200">
    <property type="entry name" value="Peptidase S8/S53 domain"/>
    <property type="match status" value="1"/>
</dbReference>
<dbReference type="InterPro" id="IPR015500">
    <property type="entry name" value="Peptidase_S8_subtilisin-rel"/>
</dbReference>
<dbReference type="Pfam" id="PF00082">
    <property type="entry name" value="Peptidase_S8"/>
    <property type="match status" value="1"/>
</dbReference>
<dbReference type="InterPro" id="IPR036852">
    <property type="entry name" value="Peptidase_S8/S53_dom_sf"/>
</dbReference>
<keyword evidence="5 7" id="KW-0720">Serine protease</keyword>
<evidence type="ECO:0000259" key="9">
    <source>
        <dbReference type="Pfam" id="PF05922"/>
    </source>
</evidence>
<evidence type="ECO:0000313" key="12">
    <source>
        <dbReference type="Proteomes" id="UP001202328"/>
    </source>
</evidence>
<dbReference type="Gene3D" id="3.50.30.30">
    <property type="match status" value="1"/>
</dbReference>
<dbReference type="CDD" id="cd02120">
    <property type="entry name" value="PA_subtilisin_like"/>
    <property type="match status" value="1"/>
</dbReference>
<comment type="caution">
    <text evidence="11">The sequence shown here is derived from an EMBL/GenBank/DDBJ whole genome shotgun (WGS) entry which is preliminary data.</text>
</comment>
<dbReference type="InterPro" id="IPR022398">
    <property type="entry name" value="Peptidase_S8_His-AS"/>
</dbReference>
<sequence>MKIMNQLIKITAVLAVFLLRYVLLNEAISTTKHYIVYMGEHSFSDSDSVISSNHEMLASVTGSIRQAQDAAIHHYSKSFRGFSAILTPEQAQTLSETESVISVFESTTIPLHTTHSWEFLGINAIPELNQSTSDEPQSDVIVGVLDSGVWPESESFNDKGLGPIPKRFKGECVAGDQLSAKNCNRKIIGARYYYKGYEAEFGPLKSRNGTFIRSVRDTEGHGTHVASTIAGSLVNNASLFGIARGTARGGSPSARLAIYKPCWFSYCNGADVLRALDDAIEDGVDIISLSLGPPPTSYFSDVISIGSFHAFKKGILVSASAGNSGTPGTACNIPPWILTVAASSTDRELNSNVRLGNSKVLKGSSVNSLKMETKSYGIITATAAAATGVPARNASLCMNNTLDPTLIKGKIVVCTAGDFTDARISKSIVIRQGGGAGMILIDPIFANDVGFQFFTPTTLIGETEAEVLHDYLNTTSNPTAKFYPTMTVLNTRPAPVMASFSSMGPNILTPEIIKPDITAPGVNILAAWSPLAVDAEGSVNYYITSGTSMSCPHISGIAAFIKSRRPAWSPSAIKSAIMTTATVVDNTWKSILKDPNGSQTTPFDYGSGHVNPLAALDPGLIYDFGPNDIIDFICTYGATPAQFRNLTTEPITCKNPPIPTYNLNYPSIGVTNMNRTVTVLRTVTYCGHGSTVFTASVENPVGVQVSVNPNELKFKEAGEKLSYEVQFTPYRTSNGSFVFGSIIWNNGAYKVRSPIGLNVTSI</sequence>
<gene>
    <name evidence="11" type="ORF">MKW98_004895</name>
</gene>
<dbReference type="Pfam" id="PF17766">
    <property type="entry name" value="fn3_6"/>
    <property type="match status" value="1"/>
</dbReference>
<dbReference type="SUPFAM" id="SSF52743">
    <property type="entry name" value="Subtilisin-like"/>
    <property type="match status" value="1"/>
</dbReference>
<dbReference type="InterPro" id="IPR034197">
    <property type="entry name" value="Peptidases_S8_3"/>
</dbReference>
<keyword evidence="4 7" id="KW-0378">Hydrolase</keyword>
<keyword evidence="3" id="KW-0732">Signal</keyword>
<feature type="domain" description="Subtilisin-like protease fibronectin type-III" evidence="10">
    <location>
        <begin position="662"/>
        <end position="755"/>
    </location>
</feature>
<evidence type="ECO:0000259" key="8">
    <source>
        <dbReference type="Pfam" id="PF00082"/>
    </source>
</evidence>
<proteinExistence type="inferred from homology"/>
<comment type="similarity">
    <text evidence="1 7">Belongs to the peptidase S8 family.</text>
</comment>
<dbReference type="FunFam" id="3.40.50.200:FF:000006">
    <property type="entry name" value="Subtilisin-like protease SBT1.5"/>
    <property type="match status" value="1"/>
</dbReference>
<dbReference type="PANTHER" id="PTHR10795">
    <property type="entry name" value="PROPROTEIN CONVERTASE SUBTILISIN/KEXIN"/>
    <property type="match status" value="1"/>
</dbReference>
<evidence type="ECO:0000256" key="4">
    <source>
        <dbReference type="ARBA" id="ARBA00022801"/>
    </source>
</evidence>
<protein>
    <submittedName>
        <fullName evidence="11">Uncharacterized protein</fullName>
    </submittedName>
</protein>
<dbReference type="AlphaFoldDB" id="A0AAD4XF44"/>
<dbReference type="InterPro" id="IPR023828">
    <property type="entry name" value="Peptidase_S8_Ser-AS"/>
</dbReference>
<dbReference type="InterPro" id="IPR041469">
    <property type="entry name" value="Subtilisin-like_FN3"/>
</dbReference>
<feature type="domain" description="Peptidase S8/S53" evidence="8">
    <location>
        <begin position="138"/>
        <end position="608"/>
    </location>
</feature>
<dbReference type="Pfam" id="PF05922">
    <property type="entry name" value="Inhibitor_I9"/>
    <property type="match status" value="1"/>
</dbReference>